<protein>
    <submittedName>
        <fullName evidence="2">GH36 C-terminal domain-containing protein</fullName>
    </submittedName>
</protein>
<evidence type="ECO:0000313" key="3">
    <source>
        <dbReference type="Proteomes" id="UP000642107"/>
    </source>
</evidence>
<name>A0ABR9DQK4_9MICO</name>
<dbReference type="Proteomes" id="UP000642107">
    <property type="component" value="Unassembled WGS sequence"/>
</dbReference>
<evidence type="ECO:0000259" key="1">
    <source>
        <dbReference type="Pfam" id="PF16874"/>
    </source>
</evidence>
<feature type="domain" description="Glycosyl hydrolase family 36 C-terminal" evidence="1">
    <location>
        <begin position="35"/>
        <end position="128"/>
    </location>
</feature>
<dbReference type="Gene3D" id="2.60.40.1180">
    <property type="entry name" value="Golgi alpha-mannosidase II"/>
    <property type="match status" value="1"/>
</dbReference>
<dbReference type="InterPro" id="IPR031705">
    <property type="entry name" value="Glyco_hydro_36_C"/>
</dbReference>
<evidence type="ECO:0000313" key="2">
    <source>
        <dbReference type="EMBL" id="MBD9699268.1"/>
    </source>
</evidence>
<dbReference type="Pfam" id="PF16874">
    <property type="entry name" value="Glyco_hydro_36C"/>
    <property type="match status" value="1"/>
</dbReference>
<gene>
    <name evidence="2" type="ORF">IGS67_07160</name>
</gene>
<dbReference type="EMBL" id="JACZDF010000003">
    <property type="protein sequence ID" value="MBD9699268.1"/>
    <property type="molecule type" value="Genomic_DNA"/>
</dbReference>
<sequence length="159" mass="16660">MVAAWVAEHKARRSLLHGGVAVRGEILDGEPVVHGVVAADGSEALYAVVQLAQGGRALPGPVRLVGLDPTRTYRVRVLPVGEVPGVVPREDVLPGAMQDAPPPWLAPERLDAGVELPGRVLTEVGLPMVLMRPEQALLLEVTAVATPPDPARSGADPHL</sequence>
<reference evidence="2 3" key="1">
    <citation type="submission" date="2020-09" db="EMBL/GenBank/DDBJ databases">
        <title>Flavimobilis rhizosphaerae sp. nov., isolated from rhizosphere soil of Spartina alterniflora.</title>
        <authorList>
            <person name="Hanqin C."/>
        </authorList>
    </citation>
    <scope>NUCLEOTIDE SEQUENCE [LARGE SCALE GENOMIC DNA]</scope>
    <source>
        <strain evidence="2 3">GY 10621</strain>
    </source>
</reference>
<keyword evidence="3" id="KW-1185">Reference proteome</keyword>
<proteinExistence type="predicted"/>
<comment type="caution">
    <text evidence="2">The sequence shown here is derived from an EMBL/GenBank/DDBJ whole genome shotgun (WGS) entry which is preliminary data.</text>
</comment>
<organism evidence="2 3">
    <name type="scientific">Flavimobilis rhizosphaerae</name>
    <dbReference type="NCBI Taxonomy" id="2775421"/>
    <lineage>
        <taxon>Bacteria</taxon>
        <taxon>Bacillati</taxon>
        <taxon>Actinomycetota</taxon>
        <taxon>Actinomycetes</taxon>
        <taxon>Micrococcales</taxon>
        <taxon>Jonesiaceae</taxon>
        <taxon>Flavimobilis</taxon>
    </lineage>
</organism>
<dbReference type="InterPro" id="IPR013780">
    <property type="entry name" value="Glyco_hydro_b"/>
</dbReference>
<accession>A0ABR9DQK4</accession>